<dbReference type="EMBL" id="JOKM01000102">
    <property type="protein sequence ID" value="KGB21257.1"/>
    <property type="molecule type" value="Genomic_DNA"/>
</dbReference>
<proteinExistence type="predicted"/>
<dbReference type="PATRIC" id="fig|104102.7.peg.2857"/>
<keyword evidence="1" id="KW-1133">Transmembrane helix</keyword>
<dbReference type="InterPro" id="IPR007060">
    <property type="entry name" value="FtsL/DivIC"/>
</dbReference>
<keyword evidence="1" id="KW-0812">Transmembrane</keyword>
<name>A0A094YIW9_9PROT</name>
<evidence type="ECO:0000256" key="1">
    <source>
        <dbReference type="SAM" id="Phobius"/>
    </source>
</evidence>
<protein>
    <recommendedName>
        <fullName evidence="4">Septation inhibitor protein</fullName>
    </recommendedName>
</protein>
<dbReference type="Proteomes" id="UP000029448">
    <property type="component" value="Unassembled WGS sequence"/>
</dbReference>
<dbReference type="STRING" id="104102.AtDm6_2893"/>
<evidence type="ECO:0008006" key="4">
    <source>
        <dbReference type="Google" id="ProtNLM"/>
    </source>
</evidence>
<organism evidence="2 3">
    <name type="scientific">Acetobacter tropicalis</name>
    <dbReference type="NCBI Taxonomy" id="104102"/>
    <lineage>
        <taxon>Bacteria</taxon>
        <taxon>Pseudomonadati</taxon>
        <taxon>Pseudomonadota</taxon>
        <taxon>Alphaproteobacteria</taxon>
        <taxon>Acetobacterales</taxon>
        <taxon>Acetobacteraceae</taxon>
        <taxon>Acetobacter</taxon>
    </lineage>
</organism>
<keyword evidence="3" id="KW-1185">Reference proteome</keyword>
<gene>
    <name evidence="2" type="ORF">AtDm6_2893</name>
</gene>
<comment type="caution">
    <text evidence="2">The sequence shown here is derived from an EMBL/GenBank/DDBJ whole genome shotgun (WGS) entry which is preliminary data.</text>
</comment>
<evidence type="ECO:0000313" key="3">
    <source>
        <dbReference type="Proteomes" id="UP000029448"/>
    </source>
</evidence>
<dbReference type="AlphaFoldDB" id="A0A094YIW9"/>
<reference evidence="2 3" key="1">
    <citation type="submission" date="2014-06" db="EMBL/GenBank/DDBJ databases">
        <title>Functional and comparative genomic analyses of the Drosophila gut microbiota identify candidate symbiosis factors.</title>
        <authorList>
            <person name="Newell P.D."/>
            <person name="Chaston J.M."/>
            <person name="Douglas A.E."/>
        </authorList>
    </citation>
    <scope>NUCLEOTIDE SEQUENCE [LARGE SCALE GENOMIC DNA]</scope>
    <source>
        <strain evidence="2 3">DmCS_006</strain>
    </source>
</reference>
<evidence type="ECO:0000313" key="2">
    <source>
        <dbReference type="EMBL" id="KGB21257.1"/>
    </source>
</evidence>
<sequence>MENRAALFFTLSGRLLLFCLGVHGLDILFWENSFPDGKKDKNNVQIGRMIRRAVRAVVPPMIFLGIAGYFGWNATQGDHGMKAYQQQLLLLDQAKQSQQDAIAEQAAWRRRVNGLREQSLDTDTLDERARAMLNLADKNDIVVPYDRRDPLY</sequence>
<accession>A0A094YIW9</accession>
<keyword evidence="1" id="KW-0472">Membrane</keyword>
<feature type="transmembrane region" description="Helical" evidence="1">
    <location>
        <begin position="53"/>
        <end position="72"/>
    </location>
</feature>
<dbReference type="Pfam" id="PF04977">
    <property type="entry name" value="DivIC"/>
    <property type="match status" value="1"/>
</dbReference>